<dbReference type="SMART" id="SM00388">
    <property type="entry name" value="HisKA"/>
    <property type="match status" value="1"/>
</dbReference>
<evidence type="ECO:0000256" key="1">
    <source>
        <dbReference type="ARBA" id="ARBA00000085"/>
    </source>
</evidence>
<dbReference type="InterPro" id="IPR004358">
    <property type="entry name" value="Sig_transdc_His_kin-like_C"/>
</dbReference>
<dbReference type="GO" id="GO:0000155">
    <property type="term" value="F:phosphorelay sensor kinase activity"/>
    <property type="evidence" value="ECO:0007669"/>
    <property type="project" value="InterPro"/>
</dbReference>
<evidence type="ECO:0000256" key="4">
    <source>
        <dbReference type="ARBA" id="ARBA00022679"/>
    </source>
</evidence>
<dbReference type="InterPro" id="IPR003594">
    <property type="entry name" value="HATPase_dom"/>
</dbReference>
<dbReference type="EC" id="2.7.13.3" evidence="2"/>
<keyword evidence="3" id="KW-0597">Phosphoprotein</keyword>
<protein>
    <recommendedName>
        <fullName evidence="2">histidine kinase</fullName>
        <ecNumber evidence="2">2.7.13.3</ecNumber>
    </recommendedName>
</protein>
<dbReference type="SUPFAM" id="SSF47384">
    <property type="entry name" value="Homodimeric domain of signal transducing histidine kinase"/>
    <property type="match status" value="1"/>
</dbReference>
<evidence type="ECO:0000256" key="2">
    <source>
        <dbReference type="ARBA" id="ARBA00012438"/>
    </source>
</evidence>
<evidence type="ECO:0000313" key="9">
    <source>
        <dbReference type="EMBL" id="CAB4576112.1"/>
    </source>
</evidence>
<evidence type="ECO:0000256" key="7">
    <source>
        <dbReference type="SAM" id="Phobius"/>
    </source>
</evidence>
<dbReference type="AlphaFoldDB" id="A0A6J6EI48"/>
<proteinExistence type="predicted"/>
<dbReference type="CDD" id="cd00082">
    <property type="entry name" value="HisKA"/>
    <property type="match status" value="1"/>
</dbReference>
<evidence type="ECO:0000256" key="3">
    <source>
        <dbReference type="ARBA" id="ARBA00022553"/>
    </source>
</evidence>
<accession>A0A6J6EI48</accession>
<keyword evidence="7" id="KW-0812">Transmembrane</keyword>
<gene>
    <name evidence="9" type="ORF">UFOPK1683_00953</name>
</gene>
<dbReference type="InterPro" id="IPR003661">
    <property type="entry name" value="HisK_dim/P_dom"/>
</dbReference>
<dbReference type="SMART" id="SM00387">
    <property type="entry name" value="HATPase_c"/>
    <property type="match status" value="1"/>
</dbReference>
<dbReference type="SUPFAM" id="SSF55874">
    <property type="entry name" value="ATPase domain of HSP90 chaperone/DNA topoisomerase II/histidine kinase"/>
    <property type="match status" value="1"/>
</dbReference>
<dbReference type="InterPro" id="IPR036097">
    <property type="entry name" value="HisK_dim/P_sf"/>
</dbReference>
<dbReference type="FunFam" id="3.30.565.10:FF:000006">
    <property type="entry name" value="Sensor histidine kinase WalK"/>
    <property type="match status" value="1"/>
</dbReference>
<dbReference type="PRINTS" id="PR00344">
    <property type="entry name" value="BCTRLSENSOR"/>
</dbReference>
<comment type="catalytic activity">
    <reaction evidence="1">
        <text>ATP + protein L-histidine = ADP + protein N-phospho-L-histidine.</text>
        <dbReference type="EC" id="2.7.13.3"/>
    </reaction>
</comment>
<name>A0A6J6EI48_9ZZZZ</name>
<dbReference type="InterPro" id="IPR036890">
    <property type="entry name" value="HATPase_C_sf"/>
</dbReference>
<sequence length="303" mass="33257">MTRGNARHDSFNLGLLYLFILTGGLFLILNLRSNFRKYLLAQQAISDERARLEASQARVAQLQDLDAAKTALISTVNHELRTPLTSIIGYVELMQRDESIKENAEMKLYLEVLERNSSILLTLVESMLSLSKFDSEVGRLPDKPVILSETIESAIFILKPATEAAEVTLNLDIEEGVVVQGDSGQLTQLFINLISNAIKFSAPHSAIDISLASHDNDGREYASILIVDHGIGIPKSDIPLLFTRFFRAGNVNSGSHPGTGLGLAIVKQIIDHHKGSIKVQSELGRGTTFLIEIPIMRGVLADE</sequence>
<organism evidence="9">
    <name type="scientific">freshwater metagenome</name>
    <dbReference type="NCBI Taxonomy" id="449393"/>
    <lineage>
        <taxon>unclassified sequences</taxon>
        <taxon>metagenomes</taxon>
        <taxon>ecological metagenomes</taxon>
    </lineage>
</organism>
<dbReference type="Gene3D" id="3.30.565.10">
    <property type="entry name" value="Histidine kinase-like ATPase, C-terminal domain"/>
    <property type="match status" value="1"/>
</dbReference>
<dbReference type="PANTHER" id="PTHR43711:SF1">
    <property type="entry name" value="HISTIDINE KINASE 1"/>
    <property type="match status" value="1"/>
</dbReference>
<dbReference type="InterPro" id="IPR050736">
    <property type="entry name" value="Sensor_HK_Regulatory"/>
</dbReference>
<dbReference type="Gene3D" id="1.10.287.130">
    <property type="match status" value="1"/>
</dbReference>
<dbReference type="InterPro" id="IPR005467">
    <property type="entry name" value="His_kinase_dom"/>
</dbReference>
<reference evidence="9" key="1">
    <citation type="submission" date="2020-05" db="EMBL/GenBank/DDBJ databases">
        <authorList>
            <person name="Chiriac C."/>
            <person name="Salcher M."/>
            <person name="Ghai R."/>
            <person name="Kavagutti S V."/>
        </authorList>
    </citation>
    <scope>NUCLEOTIDE SEQUENCE</scope>
</reference>
<dbReference type="PROSITE" id="PS50109">
    <property type="entry name" value="HIS_KIN"/>
    <property type="match status" value="1"/>
</dbReference>
<feature type="domain" description="Histidine kinase" evidence="8">
    <location>
        <begin position="75"/>
        <end position="297"/>
    </location>
</feature>
<dbReference type="PANTHER" id="PTHR43711">
    <property type="entry name" value="TWO-COMPONENT HISTIDINE KINASE"/>
    <property type="match status" value="1"/>
</dbReference>
<dbReference type="CDD" id="cd00075">
    <property type="entry name" value="HATPase"/>
    <property type="match status" value="1"/>
</dbReference>
<keyword evidence="6" id="KW-0902">Two-component regulatory system</keyword>
<keyword evidence="5" id="KW-0418">Kinase</keyword>
<evidence type="ECO:0000256" key="6">
    <source>
        <dbReference type="ARBA" id="ARBA00023012"/>
    </source>
</evidence>
<feature type="transmembrane region" description="Helical" evidence="7">
    <location>
        <begin position="12"/>
        <end position="31"/>
    </location>
</feature>
<evidence type="ECO:0000259" key="8">
    <source>
        <dbReference type="PROSITE" id="PS50109"/>
    </source>
</evidence>
<keyword evidence="7" id="KW-0472">Membrane</keyword>
<keyword evidence="7" id="KW-1133">Transmembrane helix</keyword>
<keyword evidence="4" id="KW-0808">Transferase</keyword>
<dbReference type="Pfam" id="PF00512">
    <property type="entry name" value="HisKA"/>
    <property type="match status" value="1"/>
</dbReference>
<dbReference type="EMBL" id="CAEZTL010000118">
    <property type="protein sequence ID" value="CAB4576112.1"/>
    <property type="molecule type" value="Genomic_DNA"/>
</dbReference>
<dbReference type="Pfam" id="PF02518">
    <property type="entry name" value="HATPase_c"/>
    <property type="match status" value="1"/>
</dbReference>
<evidence type="ECO:0000256" key="5">
    <source>
        <dbReference type="ARBA" id="ARBA00022777"/>
    </source>
</evidence>